<sequence>MMVSPMLVGGAGPNSSSSSTMSITVIGFGFGSSFVASFCSSNFPFSISFCSFGSSFSSFFCSSSSSSSLSLSLSLSPKIASNIDFGGRSMSISFGSLASFSASSSRWYSSRAFLCARSLAVCGNPKFSNVSFFEVFCKWGTPTISAPGYGLGILNRFASELWGYH</sequence>
<accession>A0A3P7SL47</accession>
<gene>
    <name evidence="1" type="ORF">HPLM_LOCUS1018</name>
</gene>
<evidence type="ECO:0000313" key="2">
    <source>
        <dbReference type="Proteomes" id="UP000268014"/>
    </source>
</evidence>
<protein>
    <submittedName>
        <fullName evidence="1">Uncharacterized protein</fullName>
    </submittedName>
</protein>
<dbReference type="AlphaFoldDB" id="A0A3P7SL47"/>
<organism evidence="1 2">
    <name type="scientific">Haemonchus placei</name>
    <name type="common">Barber's pole worm</name>
    <dbReference type="NCBI Taxonomy" id="6290"/>
    <lineage>
        <taxon>Eukaryota</taxon>
        <taxon>Metazoa</taxon>
        <taxon>Ecdysozoa</taxon>
        <taxon>Nematoda</taxon>
        <taxon>Chromadorea</taxon>
        <taxon>Rhabditida</taxon>
        <taxon>Rhabditina</taxon>
        <taxon>Rhabditomorpha</taxon>
        <taxon>Strongyloidea</taxon>
        <taxon>Trichostrongylidae</taxon>
        <taxon>Haemonchus</taxon>
    </lineage>
</organism>
<dbReference type="EMBL" id="UZAF01001124">
    <property type="protein sequence ID" value="VDO07479.1"/>
    <property type="molecule type" value="Genomic_DNA"/>
</dbReference>
<proteinExistence type="predicted"/>
<reference evidence="1 2" key="1">
    <citation type="submission" date="2018-11" db="EMBL/GenBank/DDBJ databases">
        <authorList>
            <consortium name="Pathogen Informatics"/>
        </authorList>
    </citation>
    <scope>NUCLEOTIDE SEQUENCE [LARGE SCALE GENOMIC DNA]</scope>
    <source>
        <strain evidence="1 2">MHpl1</strain>
    </source>
</reference>
<keyword evidence="2" id="KW-1185">Reference proteome</keyword>
<name>A0A3P7SL47_HAEPC</name>
<dbReference type="Proteomes" id="UP000268014">
    <property type="component" value="Unassembled WGS sequence"/>
</dbReference>
<evidence type="ECO:0000313" key="1">
    <source>
        <dbReference type="EMBL" id="VDO07479.1"/>
    </source>
</evidence>